<dbReference type="Gene3D" id="3.40.50.1820">
    <property type="entry name" value="alpha/beta hydrolase"/>
    <property type="match status" value="1"/>
</dbReference>
<dbReference type="SUPFAM" id="SSF53474">
    <property type="entry name" value="alpha/beta-Hydrolases"/>
    <property type="match status" value="1"/>
</dbReference>
<dbReference type="InterPro" id="IPR029058">
    <property type="entry name" value="AB_hydrolase_fold"/>
</dbReference>
<evidence type="ECO:0000313" key="4">
    <source>
        <dbReference type="EMBL" id="NEE14191.1"/>
    </source>
</evidence>
<organism evidence="4">
    <name type="scientific">Streptomyces sp. SID7499</name>
    <dbReference type="NCBI Taxonomy" id="2706086"/>
    <lineage>
        <taxon>Bacteria</taxon>
        <taxon>Bacillati</taxon>
        <taxon>Actinomycetota</taxon>
        <taxon>Actinomycetes</taxon>
        <taxon>Kitasatosporales</taxon>
        <taxon>Streptomycetaceae</taxon>
        <taxon>Streptomyces</taxon>
    </lineage>
</organism>
<dbReference type="AlphaFoldDB" id="A0A6G3X8Y8"/>
<feature type="signal peptide" evidence="2">
    <location>
        <begin position="1"/>
        <end position="48"/>
    </location>
</feature>
<accession>A0A6G3X8Y8</accession>
<feature type="chain" id="PRO_5026001168" evidence="2">
    <location>
        <begin position="49"/>
        <end position="482"/>
    </location>
</feature>
<feature type="domain" description="Peptidase S9 prolyl oligopeptidase catalytic" evidence="3">
    <location>
        <begin position="128"/>
        <end position="183"/>
    </location>
</feature>
<dbReference type="Pfam" id="PF00326">
    <property type="entry name" value="Peptidase_S9"/>
    <property type="match status" value="1"/>
</dbReference>
<proteinExistence type="predicted"/>
<reference evidence="4" key="1">
    <citation type="submission" date="2020-01" db="EMBL/GenBank/DDBJ databases">
        <title>Insect and environment-associated Actinomycetes.</title>
        <authorList>
            <person name="Currrie C."/>
            <person name="Chevrette M."/>
            <person name="Carlson C."/>
            <person name="Stubbendieck R."/>
            <person name="Wendt-Pienkowski E."/>
        </authorList>
    </citation>
    <scope>NUCLEOTIDE SEQUENCE</scope>
    <source>
        <strain evidence="4">SID7499</strain>
    </source>
</reference>
<evidence type="ECO:0000259" key="3">
    <source>
        <dbReference type="Pfam" id="PF00326"/>
    </source>
</evidence>
<gene>
    <name evidence="4" type="ORF">G3M58_47995</name>
</gene>
<comment type="caution">
    <text evidence="4">The sequence shown here is derived from an EMBL/GenBank/DDBJ whole genome shotgun (WGS) entry which is preliminary data.</text>
</comment>
<evidence type="ECO:0000256" key="1">
    <source>
        <dbReference type="SAM" id="MobiDB-lite"/>
    </source>
</evidence>
<dbReference type="EMBL" id="JAAGMN010005032">
    <property type="protein sequence ID" value="NEE14191.1"/>
    <property type="molecule type" value="Genomic_DNA"/>
</dbReference>
<evidence type="ECO:0000256" key="2">
    <source>
        <dbReference type="SAM" id="SignalP"/>
    </source>
</evidence>
<protein>
    <submittedName>
        <fullName evidence="4">Prolyl oligopeptidase family serine peptidase</fullName>
    </submittedName>
</protein>
<feature type="region of interest" description="Disordered" evidence="1">
    <location>
        <begin position="440"/>
        <end position="482"/>
    </location>
</feature>
<dbReference type="InterPro" id="IPR001375">
    <property type="entry name" value="Peptidase_S9_cat"/>
</dbReference>
<dbReference type="GO" id="GO:0008236">
    <property type="term" value="F:serine-type peptidase activity"/>
    <property type="evidence" value="ECO:0007669"/>
    <property type="project" value="InterPro"/>
</dbReference>
<keyword evidence="2" id="KW-0732">Signal</keyword>
<dbReference type="GO" id="GO:0006508">
    <property type="term" value="P:proteolysis"/>
    <property type="evidence" value="ECO:0007669"/>
    <property type="project" value="InterPro"/>
</dbReference>
<sequence length="482" mass="50973">MAAARDAHGRARIARHRPRSGRNPALRIRLALVTACLSLAATALPAQAADATDAHVEGELSSGALYVMDVPASWNGTVLLYSHGYAPAGSPKQAQNTPSTAARDKLLAEGYALIGSSYATNGWAITEAVPDQLATLDLFTEKFGSARRTLAWGTSYGGFVTTMLAERHADRFDGSLSMCGLVQGGVANWNSTLDPVFALRTLLAPDSGIRLAGFADQAEAVAAAKSLTTKVDAAQQTPVGRARIGLAAALHNIPGYNDASQTKPGPTDWGTQQSNQFAAVRGLIQRPAFSWRQEAESRAGGNPSWNTGVDYGTMLARSPLYKEVRELYKEAGLSLRTDLSALGRAPRISADPSAVGWMRNTSVPSGRLTDPQLNIHTTGDALIPVQAESAYRRAATAGGSTGLLRQAYVDGPGHCTFTAGETLGALDALEDRLDTGHWDVSPGALNSRAQQEDPTAGARYVPYQPADYPRPYDLAHPGDARP</sequence>
<name>A0A6G3X8Y8_9ACTN</name>